<accession>A0AA88R2R2</accession>
<feature type="compositionally biased region" description="Polar residues" evidence="1">
    <location>
        <begin position="194"/>
        <end position="203"/>
    </location>
</feature>
<feature type="compositionally biased region" description="Basic and acidic residues" evidence="1">
    <location>
        <begin position="44"/>
        <end position="53"/>
    </location>
</feature>
<dbReference type="EMBL" id="JAVXUO010002826">
    <property type="protein sequence ID" value="KAK2969340.1"/>
    <property type="molecule type" value="Genomic_DNA"/>
</dbReference>
<dbReference type="AlphaFoldDB" id="A0AA88R2R2"/>
<reference evidence="3" key="1">
    <citation type="submission" date="2022-12" db="EMBL/GenBank/DDBJ databases">
        <title>Draft genome assemblies for two species of Escallonia (Escalloniales).</title>
        <authorList>
            <person name="Chanderbali A."/>
            <person name="Dervinis C."/>
            <person name="Anghel I."/>
            <person name="Soltis D."/>
            <person name="Soltis P."/>
            <person name="Zapata F."/>
        </authorList>
    </citation>
    <scope>NUCLEOTIDE SEQUENCE</scope>
    <source>
        <strain evidence="3">UCBG92.1500</strain>
        <tissue evidence="3">Leaf</tissue>
    </source>
</reference>
<name>A0AA88R2R2_9ASTE</name>
<feature type="region of interest" description="Disordered" evidence="1">
    <location>
        <begin position="29"/>
        <end position="53"/>
    </location>
</feature>
<dbReference type="PANTHER" id="PTHR47592">
    <property type="entry name" value="PBF68 PROTEIN"/>
    <property type="match status" value="1"/>
</dbReference>
<feature type="region of interest" description="Disordered" evidence="1">
    <location>
        <begin position="191"/>
        <end position="229"/>
    </location>
</feature>
<dbReference type="PANTHER" id="PTHR47592:SF31">
    <property type="entry name" value="ZINC FINGER, CCHC-TYPE-RELATED"/>
    <property type="match status" value="1"/>
</dbReference>
<comment type="caution">
    <text evidence="3">The sequence shown here is derived from an EMBL/GenBank/DDBJ whole genome shotgun (WGS) entry which is preliminary data.</text>
</comment>
<keyword evidence="2" id="KW-0732">Signal</keyword>
<dbReference type="Proteomes" id="UP001187471">
    <property type="component" value="Unassembled WGS sequence"/>
</dbReference>
<protein>
    <submittedName>
        <fullName evidence="3">Uncharacterized protein</fullName>
    </submittedName>
</protein>
<gene>
    <name evidence="3" type="ORF">RJ640_015229</name>
</gene>
<proteinExistence type="predicted"/>
<evidence type="ECO:0000256" key="1">
    <source>
        <dbReference type="SAM" id="MobiDB-lite"/>
    </source>
</evidence>
<evidence type="ECO:0000256" key="2">
    <source>
        <dbReference type="SAM" id="SignalP"/>
    </source>
</evidence>
<sequence>MPGGRTRLMFLLIALRIFNILDSDLSPPLKEPRTSTEDVPPDTQRVERVKKERKKHDDDELLCHGHILNRIALNYEFKAEEKGMNIYIIAQYFDFVMADDKPMLEKVHALQVIINKIRALKVILPESFQTGAIIAKLYPSLKVYRKRLLHKSKDFTLEQFQKHVCFEEESHKRDNKVIVPIETNVHYVDRSGSKSKNSALQVRSNDEQFKKKANQDGGEKRRKEAAMFA</sequence>
<evidence type="ECO:0000313" key="4">
    <source>
        <dbReference type="Proteomes" id="UP001187471"/>
    </source>
</evidence>
<feature type="compositionally biased region" description="Basic and acidic residues" evidence="1">
    <location>
        <begin position="204"/>
        <end position="229"/>
    </location>
</feature>
<evidence type="ECO:0000313" key="3">
    <source>
        <dbReference type="EMBL" id="KAK2969340.1"/>
    </source>
</evidence>
<keyword evidence="4" id="KW-1185">Reference proteome</keyword>
<organism evidence="3 4">
    <name type="scientific">Escallonia rubra</name>
    <dbReference type="NCBI Taxonomy" id="112253"/>
    <lineage>
        <taxon>Eukaryota</taxon>
        <taxon>Viridiplantae</taxon>
        <taxon>Streptophyta</taxon>
        <taxon>Embryophyta</taxon>
        <taxon>Tracheophyta</taxon>
        <taxon>Spermatophyta</taxon>
        <taxon>Magnoliopsida</taxon>
        <taxon>eudicotyledons</taxon>
        <taxon>Gunneridae</taxon>
        <taxon>Pentapetalae</taxon>
        <taxon>asterids</taxon>
        <taxon>campanulids</taxon>
        <taxon>Escalloniales</taxon>
        <taxon>Escalloniaceae</taxon>
        <taxon>Escallonia</taxon>
    </lineage>
</organism>
<feature type="chain" id="PRO_5041638761" evidence="2">
    <location>
        <begin position="24"/>
        <end position="229"/>
    </location>
</feature>
<dbReference type="Pfam" id="PF14223">
    <property type="entry name" value="Retrotran_gag_2"/>
    <property type="match status" value="1"/>
</dbReference>
<feature type="signal peptide" evidence="2">
    <location>
        <begin position="1"/>
        <end position="23"/>
    </location>
</feature>